<reference evidence="2 3" key="1">
    <citation type="submission" date="2024-02" db="EMBL/GenBank/DDBJ databases">
        <title>De novo assembly and annotation of 12 fungi associated with fruit tree decline syndrome in Ontario, Canada.</title>
        <authorList>
            <person name="Sulman M."/>
            <person name="Ellouze W."/>
            <person name="Ilyukhin E."/>
        </authorList>
    </citation>
    <scope>NUCLEOTIDE SEQUENCE [LARGE SCALE GENOMIC DNA]</scope>
    <source>
        <strain evidence="2 3">M169</strain>
    </source>
</reference>
<sequence length="231" mass="25033">MGILYASAVIHWITLHDQTEMTPRPLVISNVEYAVDNSHPSARSRRNTMSAQSPPEWLRPHHLQAQVSGQSLIGMLSDDDDKELRFAHHRSLLEIERRSSKGGPSGAGRAMGVGGSTFRSAAEDAIDEKAEAMVAAWNAVSESSGSSSKAAERGNHVDKGKRPAVAVNRLEDTDRSSASDTSSLSRPVRDDTSKAWGKRAETQGSVRRAFQHVKDGVRSRTDGAEKQPPGL</sequence>
<evidence type="ECO:0000313" key="3">
    <source>
        <dbReference type="Proteomes" id="UP001430848"/>
    </source>
</evidence>
<accession>A0ABR1PHR8</accession>
<protein>
    <submittedName>
        <fullName evidence="2">Uncharacterized protein</fullName>
    </submittedName>
</protein>
<feature type="region of interest" description="Disordered" evidence="1">
    <location>
        <begin position="38"/>
        <end position="57"/>
    </location>
</feature>
<proteinExistence type="predicted"/>
<organism evidence="2 3">
    <name type="scientific">Diaporthe eres</name>
    <name type="common">Phomopsis oblonga</name>
    <dbReference type="NCBI Taxonomy" id="83184"/>
    <lineage>
        <taxon>Eukaryota</taxon>
        <taxon>Fungi</taxon>
        <taxon>Dikarya</taxon>
        <taxon>Ascomycota</taxon>
        <taxon>Pezizomycotina</taxon>
        <taxon>Sordariomycetes</taxon>
        <taxon>Sordariomycetidae</taxon>
        <taxon>Diaporthales</taxon>
        <taxon>Diaporthaceae</taxon>
        <taxon>Diaporthe</taxon>
        <taxon>Diaporthe eres species complex</taxon>
    </lineage>
</organism>
<gene>
    <name evidence="2" type="ORF">SLS63_003451</name>
</gene>
<evidence type="ECO:0000256" key="1">
    <source>
        <dbReference type="SAM" id="MobiDB-lite"/>
    </source>
</evidence>
<evidence type="ECO:0000313" key="2">
    <source>
        <dbReference type="EMBL" id="KAK7736473.1"/>
    </source>
</evidence>
<feature type="region of interest" description="Disordered" evidence="1">
    <location>
        <begin position="141"/>
        <end position="231"/>
    </location>
</feature>
<dbReference type="EMBL" id="JAKNSF020000010">
    <property type="protein sequence ID" value="KAK7736473.1"/>
    <property type="molecule type" value="Genomic_DNA"/>
</dbReference>
<feature type="region of interest" description="Disordered" evidence="1">
    <location>
        <begin position="95"/>
        <end position="115"/>
    </location>
</feature>
<name>A0ABR1PHR8_DIAER</name>
<feature type="compositionally biased region" description="Basic and acidic residues" evidence="1">
    <location>
        <begin position="150"/>
        <end position="161"/>
    </location>
</feature>
<keyword evidence="3" id="KW-1185">Reference proteome</keyword>
<feature type="compositionally biased region" description="Basic and acidic residues" evidence="1">
    <location>
        <begin position="187"/>
        <end position="201"/>
    </location>
</feature>
<comment type="caution">
    <text evidence="2">The sequence shown here is derived from an EMBL/GenBank/DDBJ whole genome shotgun (WGS) entry which is preliminary data.</text>
</comment>
<feature type="compositionally biased region" description="Basic and acidic residues" evidence="1">
    <location>
        <begin position="212"/>
        <end position="225"/>
    </location>
</feature>
<feature type="compositionally biased region" description="Gly residues" evidence="1">
    <location>
        <begin position="103"/>
        <end position="115"/>
    </location>
</feature>
<dbReference type="Proteomes" id="UP001430848">
    <property type="component" value="Unassembled WGS sequence"/>
</dbReference>